<evidence type="ECO:0000313" key="10">
    <source>
        <dbReference type="EMBL" id="MBB0244339.1"/>
    </source>
</evidence>
<evidence type="ECO:0000256" key="8">
    <source>
        <dbReference type="SAM" id="MobiDB-lite"/>
    </source>
</evidence>
<evidence type="ECO:0000256" key="9">
    <source>
        <dbReference type="SAM" id="Phobius"/>
    </source>
</evidence>
<proteinExistence type="inferred from homology"/>
<evidence type="ECO:0000256" key="4">
    <source>
        <dbReference type="ARBA" id="ARBA00022692"/>
    </source>
</evidence>
<feature type="transmembrane region" description="Helical" evidence="9">
    <location>
        <begin position="225"/>
        <end position="248"/>
    </location>
</feature>
<feature type="transmembrane region" description="Helical" evidence="9">
    <location>
        <begin position="136"/>
        <end position="154"/>
    </location>
</feature>
<evidence type="ECO:0000256" key="6">
    <source>
        <dbReference type="ARBA" id="ARBA00023136"/>
    </source>
</evidence>
<evidence type="ECO:0000313" key="11">
    <source>
        <dbReference type="Proteomes" id="UP000538929"/>
    </source>
</evidence>
<comment type="similarity">
    <text evidence="2">Belongs to the SLC13A/DASS transporter (TC 2.A.47) family. NADC subfamily.</text>
</comment>
<evidence type="ECO:0000256" key="3">
    <source>
        <dbReference type="ARBA" id="ARBA00020150"/>
    </source>
</evidence>
<feature type="transmembrane region" description="Helical" evidence="9">
    <location>
        <begin position="479"/>
        <end position="498"/>
    </location>
</feature>
<dbReference type="PANTHER" id="PTHR10283:SF82">
    <property type="entry name" value="SOLUTE CARRIER FAMILY 13 MEMBER 2"/>
    <property type="match status" value="1"/>
</dbReference>
<evidence type="ECO:0000256" key="1">
    <source>
        <dbReference type="ARBA" id="ARBA00004141"/>
    </source>
</evidence>
<feature type="transmembrane region" description="Helical" evidence="9">
    <location>
        <begin position="426"/>
        <end position="448"/>
    </location>
</feature>
<keyword evidence="4 9" id="KW-0812">Transmembrane</keyword>
<feature type="transmembrane region" description="Helical" evidence="9">
    <location>
        <begin position="93"/>
        <end position="124"/>
    </location>
</feature>
<feature type="region of interest" description="Disordered" evidence="8">
    <location>
        <begin position="1"/>
        <end position="57"/>
    </location>
</feature>
<comment type="subcellular location">
    <subcellularLocation>
        <location evidence="1">Membrane</location>
        <topology evidence="1">Multi-pass membrane protein</topology>
    </subcellularLocation>
</comment>
<feature type="transmembrane region" description="Helical" evidence="9">
    <location>
        <begin position="356"/>
        <end position="375"/>
    </location>
</feature>
<feature type="transmembrane region" description="Helical" evidence="9">
    <location>
        <begin position="519"/>
        <end position="543"/>
    </location>
</feature>
<evidence type="ECO:0000256" key="2">
    <source>
        <dbReference type="ARBA" id="ARBA00006772"/>
    </source>
</evidence>
<protein>
    <recommendedName>
        <fullName evidence="3">Sodium-dependent dicarboxylate transporter SdcS</fullName>
    </recommendedName>
    <alternativeName>
        <fullName evidence="7">Na(+)/dicarboxylate symporter</fullName>
    </alternativeName>
</protein>
<dbReference type="GO" id="GO:0005886">
    <property type="term" value="C:plasma membrane"/>
    <property type="evidence" value="ECO:0007669"/>
    <property type="project" value="TreeGrafter"/>
</dbReference>
<comment type="caution">
    <text evidence="10">The sequence shown here is derived from an EMBL/GenBank/DDBJ whole genome shotgun (WGS) entry which is preliminary data.</text>
</comment>
<evidence type="ECO:0000256" key="5">
    <source>
        <dbReference type="ARBA" id="ARBA00022989"/>
    </source>
</evidence>
<feature type="compositionally biased region" description="Basic and acidic residues" evidence="8">
    <location>
        <begin position="13"/>
        <end position="32"/>
    </location>
</feature>
<feature type="transmembrane region" description="Helical" evidence="9">
    <location>
        <begin position="268"/>
        <end position="290"/>
    </location>
</feature>
<dbReference type="NCBIfam" id="TIGR00785">
    <property type="entry name" value="dass"/>
    <property type="match status" value="1"/>
</dbReference>
<organism evidence="10 11">
    <name type="scientific">Streptomyces alkaliphilus</name>
    <dbReference type="NCBI Taxonomy" id="1472722"/>
    <lineage>
        <taxon>Bacteria</taxon>
        <taxon>Bacillati</taxon>
        <taxon>Actinomycetota</taxon>
        <taxon>Actinomycetes</taxon>
        <taxon>Kitasatosporales</taxon>
        <taxon>Streptomycetaceae</taxon>
        <taxon>Streptomyces</taxon>
    </lineage>
</organism>
<keyword evidence="5 9" id="KW-1133">Transmembrane helix</keyword>
<keyword evidence="11" id="KW-1185">Reference proteome</keyword>
<gene>
    <name evidence="10" type="ORF">FNQ90_09530</name>
</gene>
<dbReference type="Proteomes" id="UP000538929">
    <property type="component" value="Unassembled WGS sequence"/>
</dbReference>
<dbReference type="PANTHER" id="PTHR10283">
    <property type="entry name" value="SOLUTE CARRIER FAMILY 13 MEMBER"/>
    <property type="match status" value="1"/>
</dbReference>
<dbReference type="InterPro" id="IPR001898">
    <property type="entry name" value="SLC13A/DASS"/>
</dbReference>
<sequence length="545" mass="57761">MGDIVSETGTARSAEERPERRGDTPSDGERAGAPEGGGPADGPDAAPRVETSDRPGTGVRTRQWVGLLAGLLLAAVVRLVLPDSLAPQDKNVAAVAVLMAVWWMTEALPLPATALVPLIAFPALDVAPIDEVAPPYANPVIFLFMGGFIIAIAMQRWNLHTRFALATVLVVGTGPRRMILGFMIASAFLSMWISNTATAVMMLPIGIAVLGLMAQLGDGRRDPNFATALMLGIAYAASIGSLGTVIGTPPNTLLRGFVDENYGISISFFQWMQFGVPIAAVFLVIAWLVLTRVVFRPRIGEVPGGRELIREKLRELGPISRPEWTVLAVFVFAALSWVTLPQLHGVWPWTERIDDAAIAMTAAVLLLLLPVSRDRRRRALGWEDTKALPWGILLLFGGGLALSGAFNRTGEDGEQTGLGPWIGDRVTGLDLLPTVLFVVAVAVLVLLLTELTSNTATVATFLPIMAGVAGGLGLDPMLLLIPVAVAATCAFMLPVATPPNAVVFGSGQVTIGQMIRGGVWLNVIGIVLLMLALYSLGILVFGLTV</sequence>
<dbReference type="Pfam" id="PF00939">
    <property type="entry name" value="Na_sulph_symp"/>
    <property type="match status" value="1"/>
</dbReference>
<feature type="transmembrane region" description="Helical" evidence="9">
    <location>
        <begin position="324"/>
        <end position="344"/>
    </location>
</feature>
<dbReference type="AlphaFoldDB" id="A0A7W3TCI5"/>
<dbReference type="CDD" id="cd01115">
    <property type="entry name" value="SLC13_permease"/>
    <property type="match status" value="1"/>
</dbReference>
<dbReference type="EMBL" id="VKHT01000218">
    <property type="protein sequence ID" value="MBB0244339.1"/>
    <property type="molecule type" value="Genomic_DNA"/>
</dbReference>
<dbReference type="GO" id="GO:0008514">
    <property type="term" value="F:organic anion transmembrane transporter activity"/>
    <property type="evidence" value="ECO:0007669"/>
    <property type="project" value="UniProtKB-ARBA"/>
</dbReference>
<evidence type="ECO:0000256" key="7">
    <source>
        <dbReference type="ARBA" id="ARBA00031174"/>
    </source>
</evidence>
<feature type="transmembrane region" description="Helical" evidence="9">
    <location>
        <begin position="387"/>
        <end position="406"/>
    </location>
</feature>
<name>A0A7W3TCI5_9ACTN</name>
<feature type="transmembrane region" description="Helical" evidence="9">
    <location>
        <begin position="64"/>
        <end position="81"/>
    </location>
</feature>
<keyword evidence="6 9" id="KW-0472">Membrane</keyword>
<accession>A0A7W3TCI5</accession>
<feature type="transmembrane region" description="Helical" evidence="9">
    <location>
        <begin position="455"/>
        <end position="473"/>
    </location>
</feature>
<dbReference type="GO" id="GO:1905039">
    <property type="term" value="P:carboxylic acid transmembrane transport"/>
    <property type="evidence" value="ECO:0007669"/>
    <property type="project" value="UniProtKB-ARBA"/>
</dbReference>
<reference evidence="11" key="1">
    <citation type="submission" date="2019-10" db="EMBL/GenBank/DDBJ databases">
        <title>Streptomyces sp. nov., a novel actinobacterium isolated from alkaline environment.</title>
        <authorList>
            <person name="Golinska P."/>
        </authorList>
    </citation>
    <scope>NUCLEOTIDE SEQUENCE [LARGE SCALE GENOMIC DNA]</scope>
    <source>
        <strain evidence="11">DSM 42118</strain>
    </source>
</reference>
<feature type="transmembrane region" description="Helical" evidence="9">
    <location>
        <begin position="191"/>
        <end position="213"/>
    </location>
</feature>